<comment type="caution">
    <text evidence="1">The sequence shown here is derived from an EMBL/GenBank/DDBJ whole genome shotgun (WGS) entry which is preliminary data.</text>
</comment>
<dbReference type="EMBL" id="WJXW01000007">
    <property type="protein sequence ID" value="KAF9734756.1"/>
    <property type="molecule type" value="Genomic_DNA"/>
</dbReference>
<sequence length="224" mass="25111">MATTPSRSPRLSLSTLSVLSTLELARRPSACKEPPGLSRLLQVHACSPLGLRHSLAPDGSRKLPLQRQRIGSLPQIHSALRPSLKLVVLGLQGTTLLHMLALSRQSSCRCHTISVEIGCRRGLTEPHRSRPRVKRKRRMLRGVVHSNRWQDPLTGVLKTVQRRQDPLSGVLKTVQRRQGPLTMLLENPFSVGQIHSRPIEKENVQRHGHVRSCSMLIWKLIPAQ</sequence>
<keyword evidence="2" id="KW-1185">Reference proteome</keyword>
<dbReference type="Proteomes" id="UP000756921">
    <property type="component" value="Unassembled WGS sequence"/>
</dbReference>
<dbReference type="AlphaFoldDB" id="A0A9P6KQE7"/>
<evidence type="ECO:0000313" key="2">
    <source>
        <dbReference type="Proteomes" id="UP000756921"/>
    </source>
</evidence>
<gene>
    <name evidence="1" type="ORF">PMIN01_07659</name>
</gene>
<accession>A0A9P6KQE7</accession>
<protein>
    <submittedName>
        <fullName evidence="1">Uncharacterized protein</fullName>
    </submittedName>
</protein>
<evidence type="ECO:0000313" key="1">
    <source>
        <dbReference type="EMBL" id="KAF9734756.1"/>
    </source>
</evidence>
<organism evidence="1 2">
    <name type="scientific">Paraphaeosphaeria minitans</name>
    <dbReference type="NCBI Taxonomy" id="565426"/>
    <lineage>
        <taxon>Eukaryota</taxon>
        <taxon>Fungi</taxon>
        <taxon>Dikarya</taxon>
        <taxon>Ascomycota</taxon>
        <taxon>Pezizomycotina</taxon>
        <taxon>Dothideomycetes</taxon>
        <taxon>Pleosporomycetidae</taxon>
        <taxon>Pleosporales</taxon>
        <taxon>Massarineae</taxon>
        <taxon>Didymosphaeriaceae</taxon>
        <taxon>Paraphaeosphaeria</taxon>
    </lineage>
</organism>
<reference evidence="1" key="1">
    <citation type="journal article" date="2020" name="Mol. Plant Microbe Interact.">
        <title>Genome Sequence of the Biocontrol Agent Coniothyrium minitans strain Conio (IMI 134523).</title>
        <authorList>
            <person name="Patel D."/>
            <person name="Shittu T.A."/>
            <person name="Baroncelli R."/>
            <person name="Muthumeenakshi S."/>
            <person name="Osborne T.H."/>
            <person name="Janganan T.K."/>
            <person name="Sreenivasaprasad S."/>
        </authorList>
    </citation>
    <scope>NUCLEOTIDE SEQUENCE</scope>
    <source>
        <strain evidence="1">Conio</strain>
    </source>
</reference>
<proteinExistence type="predicted"/>
<name>A0A9P6KQE7_9PLEO</name>